<dbReference type="EMBL" id="JACHMY010000001">
    <property type="protein sequence ID" value="MBB5840817.1"/>
    <property type="molecule type" value="Genomic_DNA"/>
</dbReference>
<accession>A0A7W9JER8</accession>
<comment type="caution">
    <text evidence="2">The sequence shown here is derived from an EMBL/GenBank/DDBJ whole genome shotgun (WGS) entry which is preliminary data.</text>
</comment>
<gene>
    <name evidence="2" type="ORF">HDA39_007551</name>
</gene>
<feature type="transmembrane region" description="Helical" evidence="1">
    <location>
        <begin position="7"/>
        <end position="26"/>
    </location>
</feature>
<evidence type="ECO:0000313" key="2">
    <source>
        <dbReference type="EMBL" id="MBB5840817.1"/>
    </source>
</evidence>
<sequence>MVRGRVVVVPAVAVAILVPACVLSWWDPFNLRYAGFFTAASTGLSAVAVATAAVLVWRRRAVTIVAVVLGAVGLVFAGGAAWLTAELLPGPERDRVTSPDGRYELVRVWGLGGSDVRLRRDRGLLSQESVVWYDDGSSVNGLDSGTVVPTFRFVDARSVEVTTYDGCSHRSTFDPTTLVLEEQAQPSPATTC</sequence>
<keyword evidence="3" id="KW-1185">Reference proteome</keyword>
<feature type="transmembrane region" description="Helical" evidence="1">
    <location>
        <begin position="64"/>
        <end position="85"/>
    </location>
</feature>
<dbReference type="RefSeq" id="WP_184803458.1">
    <property type="nucleotide sequence ID" value="NZ_JACHMY010000001.1"/>
</dbReference>
<proteinExistence type="predicted"/>
<dbReference type="Proteomes" id="UP000549971">
    <property type="component" value="Unassembled WGS sequence"/>
</dbReference>
<keyword evidence="1" id="KW-0472">Membrane</keyword>
<evidence type="ECO:0000256" key="1">
    <source>
        <dbReference type="SAM" id="Phobius"/>
    </source>
</evidence>
<protein>
    <submittedName>
        <fullName evidence="2">Uncharacterized protein</fullName>
    </submittedName>
</protein>
<reference evidence="2 3" key="1">
    <citation type="submission" date="2020-08" db="EMBL/GenBank/DDBJ databases">
        <title>Sequencing the genomes of 1000 actinobacteria strains.</title>
        <authorList>
            <person name="Klenk H.-P."/>
        </authorList>
    </citation>
    <scope>NUCLEOTIDE SEQUENCE [LARGE SCALE GENOMIC DNA]</scope>
    <source>
        <strain evidence="2 3">DSM 28967</strain>
    </source>
</reference>
<feature type="transmembrane region" description="Helical" evidence="1">
    <location>
        <begin position="32"/>
        <end position="57"/>
    </location>
</feature>
<keyword evidence="1" id="KW-1133">Transmembrane helix</keyword>
<evidence type="ECO:0000313" key="3">
    <source>
        <dbReference type="Proteomes" id="UP000549971"/>
    </source>
</evidence>
<name>A0A7W9JER8_9ACTN</name>
<keyword evidence="1" id="KW-0812">Transmembrane</keyword>
<organism evidence="2 3">
    <name type="scientific">Kribbella italica</name>
    <dbReference type="NCBI Taxonomy" id="1540520"/>
    <lineage>
        <taxon>Bacteria</taxon>
        <taxon>Bacillati</taxon>
        <taxon>Actinomycetota</taxon>
        <taxon>Actinomycetes</taxon>
        <taxon>Propionibacteriales</taxon>
        <taxon>Kribbellaceae</taxon>
        <taxon>Kribbella</taxon>
    </lineage>
</organism>
<dbReference type="AlphaFoldDB" id="A0A7W9JER8"/>